<dbReference type="PROSITE" id="PS50878">
    <property type="entry name" value="RT_POL"/>
    <property type="match status" value="1"/>
</dbReference>
<dbReference type="GO" id="GO:0004523">
    <property type="term" value="F:RNA-DNA hybrid ribonuclease activity"/>
    <property type="evidence" value="ECO:0007669"/>
    <property type="project" value="InterPro"/>
</dbReference>
<organism evidence="2 3">
    <name type="scientific">Cannabis sativa</name>
    <name type="common">Hemp</name>
    <name type="synonym">Marijuana</name>
    <dbReference type="NCBI Taxonomy" id="3483"/>
    <lineage>
        <taxon>Eukaryota</taxon>
        <taxon>Viridiplantae</taxon>
        <taxon>Streptophyta</taxon>
        <taxon>Embryophyta</taxon>
        <taxon>Tracheophyta</taxon>
        <taxon>Spermatophyta</taxon>
        <taxon>Magnoliopsida</taxon>
        <taxon>eudicotyledons</taxon>
        <taxon>Gunneridae</taxon>
        <taxon>Pentapetalae</taxon>
        <taxon>rosids</taxon>
        <taxon>fabids</taxon>
        <taxon>Rosales</taxon>
        <taxon>Cannabaceae</taxon>
        <taxon>Cannabis</taxon>
    </lineage>
</organism>
<dbReference type="CDD" id="cd01650">
    <property type="entry name" value="RT_nLTR_like"/>
    <property type="match status" value="1"/>
</dbReference>
<dbReference type="Pfam" id="PF13456">
    <property type="entry name" value="RVT_3"/>
    <property type="match status" value="1"/>
</dbReference>
<dbReference type="SUPFAM" id="SSF53098">
    <property type="entry name" value="Ribonuclease H-like"/>
    <property type="match status" value="1"/>
</dbReference>
<dbReference type="InterPro" id="IPR026960">
    <property type="entry name" value="RVT-Znf"/>
</dbReference>
<dbReference type="GO" id="GO:0003676">
    <property type="term" value="F:nucleic acid binding"/>
    <property type="evidence" value="ECO:0007669"/>
    <property type="project" value="InterPro"/>
</dbReference>
<dbReference type="PANTHER" id="PTHR33116:SF86">
    <property type="entry name" value="REVERSE TRANSCRIPTASE DOMAIN-CONTAINING PROTEIN"/>
    <property type="match status" value="1"/>
</dbReference>
<reference evidence="2" key="2">
    <citation type="submission" date="2021-03" db="UniProtKB">
        <authorList>
            <consortium name="EnsemblPlants"/>
        </authorList>
    </citation>
    <scope>IDENTIFICATION</scope>
</reference>
<dbReference type="InterPro" id="IPR002156">
    <property type="entry name" value="RNaseH_domain"/>
</dbReference>
<dbReference type="EnsemblPlants" id="evm.model.02.418">
    <property type="protein sequence ID" value="cds.evm.model.02.418"/>
    <property type="gene ID" value="evm.TU.02.418"/>
</dbReference>
<dbReference type="EMBL" id="UZAU01000108">
    <property type="status" value="NOT_ANNOTATED_CDS"/>
    <property type="molecule type" value="Genomic_DNA"/>
</dbReference>
<dbReference type="InterPro" id="IPR036397">
    <property type="entry name" value="RNaseH_sf"/>
</dbReference>
<name>A0A803P0Z6_CANSA</name>
<feature type="domain" description="Reverse transcriptase" evidence="1">
    <location>
        <begin position="139"/>
        <end position="406"/>
    </location>
</feature>
<keyword evidence="3" id="KW-1185">Reference proteome</keyword>
<dbReference type="SUPFAM" id="SSF56672">
    <property type="entry name" value="DNA/RNA polymerases"/>
    <property type="match status" value="1"/>
</dbReference>
<dbReference type="InterPro" id="IPR043502">
    <property type="entry name" value="DNA/RNA_pol_sf"/>
</dbReference>
<evidence type="ECO:0000259" key="1">
    <source>
        <dbReference type="PROSITE" id="PS50878"/>
    </source>
</evidence>
<dbReference type="InterPro" id="IPR044730">
    <property type="entry name" value="RNase_H-like_dom_plant"/>
</dbReference>
<sequence>MWKQRSREVWLSQGDRNSSFFHASTMVRRKRNHIWNLKDSNGSLVSNEREIGFILNDYFKSLFSSRGSVSYDGMEILLHDSVFHSENMNLIAVPEMEEIQAHVFQMHPLKAPGPDGLSGCFFRRCWSVVGADVTKCIQQFFTSGVLESGLNHTHICLIPKGINPDSVDRFRPIALCNFTYKIISRIIAQRMRTILDRIIAPTQSAFLPGRWIAESSILTQQIMSVIKKKSGTGGLMAIKMDLNKAYDRLEWNFLKEVLVRFGFHSHFVKIIMSCVTTVSYSILLNGRPLKKFFPRRGIRQGDPLSPYLFILCNEVFSRLLTNEQNKGLLHGIRVARNGPVISHLMFADDTIIFLRANLNELDTLNRCIIQYEDWSGQLCSKQKSGVCFSRNCSRSLRESIENGLNIGSVRSDEKHLGNPFLFSRSKRKDFNFLKTRLYERLEGWRLKTLSKSGRAVYVNSVALALPSYSMSTFQIPTSSCRDLDAIRGGLGFRRFEDINHALLSKLAWQLASNLDKPWCHSFKVKYFPRESFWSIQEKSSDSYVWKGILGARNIIAKGACSIIATGESIDIWWQPWIPWLEYDQFREIMEGIRCKAPSLKCVADLLYRQTKSWNIGYMHFLFGEELGNRIAEIQIVKNNADDMLIWKDSSVGKFSVKGAYWADQKDRFGECLPLWKWIWEKNIHPRLGMMIWRACMKILPTGDKFGSSSNCFVCLTNHETPLHLFARCNLASALWFSGPIPMRIDRIPGDDLCALLCNLVSSLDPMMRARMLVYAWVIMECIWKHRNQIVHSNGVHQCVDSIRLNVCRRFAEFDPAVDQVEQPPLLRLLVESSRVATDKCILVDGSYLKGKYGCAMISISKNSQDWWISASAGSCQSALEAEMFAVMLGLQWAIKNQWDDFSILTDSRVLVEALAAKQPPHWKAAALFSNILHLLSFFSTCHVLFAKRTALSFVDSMAKSMRLCEGCWQDVKGEGLPPVNPDLFWVV</sequence>
<dbReference type="Pfam" id="PF13966">
    <property type="entry name" value="zf-RVT"/>
    <property type="match status" value="1"/>
</dbReference>
<dbReference type="Gramene" id="evm.model.02.418">
    <property type="protein sequence ID" value="cds.evm.model.02.418"/>
    <property type="gene ID" value="evm.TU.02.418"/>
</dbReference>
<evidence type="ECO:0000313" key="3">
    <source>
        <dbReference type="Proteomes" id="UP000596661"/>
    </source>
</evidence>
<dbReference type="AlphaFoldDB" id="A0A803P0Z6"/>
<dbReference type="Proteomes" id="UP000596661">
    <property type="component" value="Chromosome 2"/>
</dbReference>
<accession>A0A803P0Z6</accession>
<dbReference type="CDD" id="cd06222">
    <property type="entry name" value="RNase_H_like"/>
    <property type="match status" value="1"/>
</dbReference>
<dbReference type="Gene3D" id="3.30.420.10">
    <property type="entry name" value="Ribonuclease H-like superfamily/Ribonuclease H"/>
    <property type="match status" value="1"/>
</dbReference>
<evidence type="ECO:0000313" key="2">
    <source>
        <dbReference type="EnsemblPlants" id="cds.evm.model.02.418"/>
    </source>
</evidence>
<proteinExistence type="predicted"/>
<dbReference type="Pfam" id="PF00078">
    <property type="entry name" value="RVT_1"/>
    <property type="match status" value="1"/>
</dbReference>
<dbReference type="PANTHER" id="PTHR33116">
    <property type="entry name" value="REVERSE TRANSCRIPTASE ZINC-BINDING DOMAIN-CONTAINING PROTEIN-RELATED-RELATED"/>
    <property type="match status" value="1"/>
</dbReference>
<dbReference type="InterPro" id="IPR012337">
    <property type="entry name" value="RNaseH-like_sf"/>
</dbReference>
<reference evidence="2" key="1">
    <citation type="submission" date="2018-11" db="EMBL/GenBank/DDBJ databases">
        <authorList>
            <person name="Grassa J C."/>
        </authorList>
    </citation>
    <scope>NUCLEOTIDE SEQUENCE [LARGE SCALE GENOMIC DNA]</scope>
</reference>
<dbReference type="InterPro" id="IPR000477">
    <property type="entry name" value="RT_dom"/>
</dbReference>
<protein>
    <recommendedName>
        <fullName evidence="1">Reverse transcriptase domain-containing protein</fullName>
    </recommendedName>
</protein>